<dbReference type="PANTHER" id="PTHR10288">
    <property type="entry name" value="KH DOMAIN CONTAINING RNA BINDING PROTEIN"/>
    <property type="match status" value="1"/>
</dbReference>
<organism evidence="6">
    <name type="scientific">Micromonas pusilla (strain CCMP1545)</name>
    <name type="common">Picoplanktonic green alga</name>
    <dbReference type="NCBI Taxonomy" id="564608"/>
    <lineage>
        <taxon>Eukaryota</taxon>
        <taxon>Viridiplantae</taxon>
        <taxon>Chlorophyta</taxon>
        <taxon>Mamiellophyceae</taxon>
        <taxon>Mamiellales</taxon>
        <taxon>Mamiellaceae</taxon>
        <taxon>Micromonas</taxon>
    </lineage>
</organism>
<dbReference type="AlphaFoldDB" id="C1MW68"/>
<feature type="compositionally biased region" description="Basic and acidic residues" evidence="3">
    <location>
        <begin position="278"/>
        <end position="327"/>
    </location>
</feature>
<dbReference type="RefSeq" id="XP_003059870.1">
    <property type="nucleotide sequence ID" value="XM_003059824.1"/>
</dbReference>
<name>C1MW68_MICPC</name>
<dbReference type="SMART" id="SM00322">
    <property type="entry name" value="KH"/>
    <property type="match status" value="4"/>
</dbReference>
<dbReference type="PROSITE" id="PS50084">
    <property type="entry name" value="KH_TYPE_1"/>
    <property type="match status" value="4"/>
</dbReference>
<feature type="domain" description="K Homology" evidence="4">
    <location>
        <begin position="188"/>
        <end position="261"/>
    </location>
</feature>
<dbReference type="Proteomes" id="UP000001876">
    <property type="component" value="Unassembled WGS sequence"/>
</dbReference>
<feature type="compositionally biased region" description="Basic and acidic residues" evidence="3">
    <location>
        <begin position="150"/>
        <end position="166"/>
    </location>
</feature>
<reference evidence="5 6" key="1">
    <citation type="journal article" date="2009" name="Science">
        <title>Green evolution and dynamic adaptations revealed by genomes of the marine picoeukaryotes Micromonas.</title>
        <authorList>
            <person name="Worden A.Z."/>
            <person name="Lee J.H."/>
            <person name="Mock T."/>
            <person name="Rouze P."/>
            <person name="Simmons M.P."/>
            <person name="Aerts A.L."/>
            <person name="Allen A.E."/>
            <person name="Cuvelier M.L."/>
            <person name="Derelle E."/>
            <person name="Everett M.V."/>
            <person name="Foulon E."/>
            <person name="Grimwood J."/>
            <person name="Gundlach H."/>
            <person name="Henrissat B."/>
            <person name="Napoli C."/>
            <person name="McDonald S.M."/>
            <person name="Parker M.S."/>
            <person name="Rombauts S."/>
            <person name="Salamov A."/>
            <person name="Von Dassow P."/>
            <person name="Badger J.H."/>
            <person name="Coutinho P.M."/>
            <person name="Demir E."/>
            <person name="Dubchak I."/>
            <person name="Gentemann C."/>
            <person name="Eikrem W."/>
            <person name="Gready J.E."/>
            <person name="John U."/>
            <person name="Lanier W."/>
            <person name="Lindquist E.A."/>
            <person name="Lucas S."/>
            <person name="Mayer K.F."/>
            <person name="Moreau H."/>
            <person name="Not F."/>
            <person name="Otillar R."/>
            <person name="Panaud O."/>
            <person name="Pangilinan J."/>
            <person name="Paulsen I."/>
            <person name="Piegu B."/>
            <person name="Poliakov A."/>
            <person name="Robbens S."/>
            <person name="Schmutz J."/>
            <person name="Toulza E."/>
            <person name="Wyss T."/>
            <person name="Zelensky A."/>
            <person name="Zhou K."/>
            <person name="Armbrust E.V."/>
            <person name="Bhattacharya D."/>
            <person name="Goodenough U.W."/>
            <person name="Van de Peer Y."/>
            <person name="Grigoriev I.V."/>
        </authorList>
    </citation>
    <scope>NUCLEOTIDE SEQUENCE [LARGE SCALE GENOMIC DNA]</scope>
    <source>
        <strain evidence="5 6">CCMP1545</strain>
    </source>
</reference>
<feature type="compositionally biased region" description="Pro residues" evidence="3">
    <location>
        <begin position="132"/>
        <end position="144"/>
    </location>
</feature>
<dbReference type="InterPro" id="IPR004088">
    <property type="entry name" value="KH_dom_type_1"/>
</dbReference>
<evidence type="ECO:0000256" key="1">
    <source>
        <dbReference type="ARBA" id="ARBA00022737"/>
    </source>
</evidence>
<keyword evidence="6" id="KW-1185">Reference proteome</keyword>
<dbReference type="GeneID" id="9685603"/>
<evidence type="ECO:0000256" key="2">
    <source>
        <dbReference type="PROSITE-ProRule" id="PRU00117"/>
    </source>
</evidence>
<feature type="region of interest" description="Disordered" evidence="3">
    <location>
        <begin position="1"/>
        <end position="190"/>
    </location>
</feature>
<feature type="region of interest" description="Disordered" evidence="3">
    <location>
        <begin position="475"/>
        <end position="508"/>
    </location>
</feature>
<dbReference type="OrthoDB" id="442947at2759"/>
<feature type="region of interest" description="Disordered" evidence="3">
    <location>
        <begin position="267"/>
        <end position="330"/>
    </location>
</feature>
<feature type="compositionally biased region" description="Basic and acidic residues" evidence="3">
    <location>
        <begin position="1"/>
        <end position="75"/>
    </location>
</feature>
<dbReference type="InterPro" id="IPR004087">
    <property type="entry name" value="KH_dom"/>
</dbReference>
<feature type="domain" description="K Homology" evidence="4">
    <location>
        <begin position="328"/>
        <end position="393"/>
    </location>
</feature>
<dbReference type="InterPro" id="IPR036612">
    <property type="entry name" value="KH_dom_type_1_sf"/>
</dbReference>
<evidence type="ECO:0000256" key="3">
    <source>
        <dbReference type="SAM" id="MobiDB-lite"/>
    </source>
</evidence>
<dbReference type="KEGG" id="mpp:MICPUCDRAFT_59645"/>
<feature type="compositionally biased region" description="Basic and acidic residues" evidence="3">
    <location>
        <begin position="84"/>
        <end position="102"/>
    </location>
</feature>
<dbReference type="EMBL" id="GG663741">
    <property type="protein sequence ID" value="EEH55822.1"/>
    <property type="molecule type" value="Genomic_DNA"/>
</dbReference>
<dbReference type="SUPFAM" id="SSF54791">
    <property type="entry name" value="Eukaryotic type KH-domain (KH-domain type I)"/>
    <property type="match status" value="4"/>
</dbReference>
<evidence type="ECO:0000313" key="5">
    <source>
        <dbReference type="EMBL" id="EEH55822.1"/>
    </source>
</evidence>
<keyword evidence="2" id="KW-0694">RNA-binding</keyword>
<protein>
    <submittedName>
        <fullName evidence="5">Predicted protein</fullName>
    </submittedName>
</protein>
<dbReference type="Gene3D" id="3.30.1370.10">
    <property type="entry name" value="K Homology domain, type 1"/>
    <property type="match status" value="4"/>
</dbReference>
<feature type="domain" description="K Homology" evidence="4">
    <location>
        <begin position="408"/>
        <end position="473"/>
    </location>
</feature>
<dbReference type="eggNOG" id="KOG1676">
    <property type="taxonomic scope" value="Eukaryota"/>
</dbReference>
<dbReference type="GO" id="GO:0003723">
    <property type="term" value="F:RNA binding"/>
    <property type="evidence" value="ECO:0007669"/>
    <property type="project" value="UniProtKB-UniRule"/>
</dbReference>
<keyword evidence="1" id="KW-0677">Repeat</keyword>
<feature type="compositionally biased region" description="Pro residues" evidence="3">
    <location>
        <begin position="168"/>
        <end position="179"/>
    </location>
</feature>
<feature type="compositionally biased region" description="Basic and acidic residues" evidence="3">
    <location>
        <begin position="114"/>
        <end position="123"/>
    </location>
</feature>
<evidence type="ECO:0000313" key="6">
    <source>
        <dbReference type="Proteomes" id="UP000001876"/>
    </source>
</evidence>
<proteinExistence type="predicted"/>
<feature type="domain" description="K Homology" evidence="4">
    <location>
        <begin position="504"/>
        <end position="568"/>
    </location>
</feature>
<evidence type="ECO:0000259" key="4">
    <source>
        <dbReference type="SMART" id="SM00322"/>
    </source>
</evidence>
<dbReference type="Pfam" id="PF00013">
    <property type="entry name" value="KH_1"/>
    <property type="match status" value="3"/>
</dbReference>
<accession>C1MW68</accession>
<dbReference type="OMA" id="QERIECP"/>
<dbReference type="CDD" id="cd00105">
    <property type="entry name" value="KH-I"/>
    <property type="match status" value="2"/>
</dbReference>
<sequence length="583" mass="63726">MSGYRGRDDDRRDSYDRRDYYSSDRDRHAAPGSRDPPHDRDRRDAYAPPGGDRDRHHPYDRDSRDRRDDRGRDYGRGPPPPSRGYDDRDSRDRGRDDRRDARGGGSGGGGGGRDYYDAYDSRTTDPYYSSRGPPPPSRGPPPPSAGDGYRGYDDRAPPPRENDRRAHPPGPPQRGPPPNRGNNGDDRGSEDFFMEVPAEVAKMIVGAGGKAIQALQDRTGALVNIDRLERGAVDNGYRKVAVTGPSRCVDAAADEIRKAVNQWEMNRQERLSGGGDRGGGRDGRDRYGDRDRYDDRYGRGGGDRDRDRGWDDRDRRGSGGGRPGEREEIVDDTIDCPIDCRGLVIGKGGARVKRIEEDTGCRVESKKELSYLNLRGTRRAIRMAKEHIASLLRVTELPPMPPAPPEGAPCAAEVPVAMDVIGKVMGYVGANIKKIQCLSGCYMNWDRAGGVMRLFGEPDVVARGKSMLLDAIEAAPEGRGGGGGGADDRGGEPANANNASGEPRDASAEVPVRGQAGFLIGRAGETVRRMEADTGASLHLDNHSQIMQITGTRDEVERGRRAVEDCIERGIRAQEEARSRGPA</sequence>
<gene>
    <name evidence="5" type="ORF">MICPUCDRAFT_59645</name>
</gene>
<feature type="compositionally biased region" description="Gly residues" evidence="3">
    <location>
        <begin position="103"/>
        <end position="113"/>
    </location>
</feature>